<keyword evidence="5 6" id="KW-0472">Membrane</keyword>
<feature type="transmembrane region" description="Helical" evidence="6">
    <location>
        <begin position="109"/>
        <end position="133"/>
    </location>
</feature>
<feature type="transmembrane region" description="Helical" evidence="6">
    <location>
        <begin position="145"/>
        <end position="170"/>
    </location>
</feature>
<dbReference type="GO" id="GO:0005886">
    <property type="term" value="C:plasma membrane"/>
    <property type="evidence" value="ECO:0007669"/>
    <property type="project" value="UniProtKB-SubCell"/>
</dbReference>
<keyword evidence="4 6" id="KW-1133">Transmembrane helix</keyword>
<comment type="caution">
    <text evidence="8">The sequence shown here is derived from an EMBL/GenBank/DDBJ whole genome shotgun (WGS) entry which is preliminary data.</text>
</comment>
<feature type="transmembrane region" description="Helical" evidence="6">
    <location>
        <begin position="84"/>
        <end position="103"/>
    </location>
</feature>
<dbReference type="PROSITE" id="PS50850">
    <property type="entry name" value="MFS"/>
    <property type="match status" value="1"/>
</dbReference>
<proteinExistence type="predicted"/>
<gene>
    <name evidence="8" type="ORF">Ssi02_53290</name>
</gene>
<sequence length="425" mass="43478">MKAPPLRHALREHSLTLYPVSALGLLLISNSFAETAFTVLGPDLRNELGMTTGELATAMSVQFLALTVAPMTLAFLSGNRPRRAALSIATGLVWSLATAAVGLTGGMAGLMLVLLVFGLANGSTVALHSPLLVDTYPPAVRARVLTLYGAASAAAYVVAPLLVSALTGWLDLGWRAVFLTLGGLATLMCLCALGLRDPGVGRFEPAADARKGLWPVVRSLLRIPTVRRLMAGFAVFGALQVPVSTLVSVHLEERWDLTADARGLYFTCAAVAMLITLVVSGRFLDGMFQTSPGRVAVASGVTVAGSALAYTAGILAPALPLALALFLAAAAAQAHIIPATQLMSLSVISPAHRAHASALFALAIAVGGLFGAGVLAGFEQALGAAGSVAAIAVPGLLAAFVIASARRTLPADLLALRAAEPEGAK</sequence>
<feature type="transmembrane region" description="Helical" evidence="6">
    <location>
        <begin position="229"/>
        <end position="251"/>
    </location>
</feature>
<protein>
    <recommendedName>
        <fullName evidence="7">Major facilitator superfamily (MFS) profile domain-containing protein</fullName>
    </recommendedName>
</protein>
<dbReference type="InterPro" id="IPR036259">
    <property type="entry name" value="MFS_trans_sf"/>
</dbReference>
<evidence type="ECO:0000256" key="6">
    <source>
        <dbReference type="SAM" id="Phobius"/>
    </source>
</evidence>
<dbReference type="GO" id="GO:0022857">
    <property type="term" value="F:transmembrane transporter activity"/>
    <property type="evidence" value="ECO:0007669"/>
    <property type="project" value="InterPro"/>
</dbReference>
<evidence type="ECO:0000259" key="7">
    <source>
        <dbReference type="PROSITE" id="PS50850"/>
    </source>
</evidence>
<reference evidence="8" key="1">
    <citation type="submission" date="2021-01" db="EMBL/GenBank/DDBJ databases">
        <title>Whole genome shotgun sequence of Sinosporangium siamense NBRC 109515.</title>
        <authorList>
            <person name="Komaki H."/>
            <person name="Tamura T."/>
        </authorList>
    </citation>
    <scope>NUCLEOTIDE SEQUENCE</scope>
    <source>
        <strain evidence="8">NBRC 109515</strain>
    </source>
</reference>
<keyword evidence="3 6" id="KW-0812">Transmembrane</keyword>
<feature type="transmembrane region" description="Helical" evidence="6">
    <location>
        <begin position="384"/>
        <end position="403"/>
    </location>
</feature>
<dbReference type="InterPro" id="IPR011701">
    <property type="entry name" value="MFS"/>
</dbReference>
<evidence type="ECO:0000313" key="9">
    <source>
        <dbReference type="Proteomes" id="UP000606172"/>
    </source>
</evidence>
<dbReference type="InterPro" id="IPR020846">
    <property type="entry name" value="MFS_dom"/>
</dbReference>
<evidence type="ECO:0000256" key="3">
    <source>
        <dbReference type="ARBA" id="ARBA00022692"/>
    </source>
</evidence>
<feature type="domain" description="Major facilitator superfamily (MFS) profile" evidence="7">
    <location>
        <begin position="17"/>
        <end position="407"/>
    </location>
</feature>
<dbReference type="CDD" id="cd06174">
    <property type="entry name" value="MFS"/>
    <property type="match status" value="1"/>
</dbReference>
<dbReference type="Proteomes" id="UP000606172">
    <property type="component" value="Unassembled WGS sequence"/>
</dbReference>
<evidence type="ECO:0000256" key="5">
    <source>
        <dbReference type="ARBA" id="ARBA00023136"/>
    </source>
</evidence>
<dbReference type="Pfam" id="PF07690">
    <property type="entry name" value="MFS_1"/>
    <property type="match status" value="1"/>
</dbReference>
<keyword evidence="9" id="KW-1185">Reference proteome</keyword>
<feature type="transmembrane region" description="Helical" evidence="6">
    <location>
        <begin position="358"/>
        <end position="378"/>
    </location>
</feature>
<evidence type="ECO:0000256" key="4">
    <source>
        <dbReference type="ARBA" id="ARBA00022989"/>
    </source>
</evidence>
<keyword evidence="2" id="KW-1003">Cell membrane</keyword>
<dbReference type="AlphaFoldDB" id="A0A919RJU5"/>
<feature type="transmembrane region" description="Helical" evidence="6">
    <location>
        <begin position="263"/>
        <end position="283"/>
    </location>
</feature>
<evidence type="ECO:0000256" key="1">
    <source>
        <dbReference type="ARBA" id="ARBA00004651"/>
    </source>
</evidence>
<dbReference type="EMBL" id="BOOW01000033">
    <property type="protein sequence ID" value="GII95098.1"/>
    <property type="molecule type" value="Genomic_DNA"/>
</dbReference>
<dbReference type="PANTHER" id="PTHR43124">
    <property type="entry name" value="PURINE EFFLUX PUMP PBUE"/>
    <property type="match status" value="1"/>
</dbReference>
<accession>A0A919RJU5</accession>
<organism evidence="8 9">
    <name type="scientific">Sinosporangium siamense</name>
    <dbReference type="NCBI Taxonomy" id="1367973"/>
    <lineage>
        <taxon>Bacteria</taxon>
        <taxon>Bacillati</taxon>
        <taxon>Actinomycetota</taxon>
        <taxon>Actinomycetes</taxon>
        <taxon>Streptosporangiales</taxon>
        <taxon>Streptosporangiaceae</taxon>
        <taxon>Sinosporangium</taxon>
    </lineage>
</organism>
<dbReference type="InterPro" id="IPR050189">
    <property type="entry name" value="MFS_Efflux_Transporters"/>
</dbReference>
<comment type="subcellular location">
    <subcellularLocation>
        <location evidence="1">Cell membrane</location>
        <topology evidence="1">Multi-pass membrane protein</topology>
    </subcellularLocation>
</comment>
<feature type="transmembrane region" description="Helical" evidence="6">
    <location>
        <begin position="57"/>
        <end position="77"/>
    </location>
</feature>
<name>A0A919RJU5_9ACTN</name>
<dbReference type="Gene3D" id="1.20.1250.20">
    <property type="entry name" value="MFS general substrate transporter like domains"/>
    <property type="match status" value="2"/>
</dbReference>
<dbReference type="PANTHER" id="PTHR43124:SF3">
    <property type="entry name" value="CHLORAMPHENICOL EFFLUX PUMP RV0191"/>
    <property type="match status" value="1"/>
</dbReference>
<feature type="transmembrane region" description="Helical" evidence="6">
    <location>
        <begin position="295"/>
        <end position="312"/>
    </location>
</feature>
<dbReference type="RefSeq" id="WP_204030184.1">
    <property type="nucleotide sequence ID" value="NZ_BOOW01000033.1"/>
</dbReference>
<feature type="transmembrane region" description="Helical" evidence="6">
    <location>
        <begin position="176"/>
        <end position="195"/>
    </location>
</feature>
<evidence type="ECO:0000256" key="2">
    <source>
        <dbReference type="ARBA" id="ARBA00022475"/>
    </source>
</evidence>
<dbReference type="SUPFAM" id="SSF103473">
    <property type="entry name" value="MFS general substrate transporter"/>
    <property type="match status" value="1"/>
</dbReference>
<evidence type="ECO:0000313" key="8">
    <source>
        <dbReference type="EMBL" id="GII95098.1"/>
    </source>
</evidence>